<organism evidence="1 2">
    <name type="scientific">Linum trigynum</name>
    <dbReference type="NCBI Taxonomy" id="586398"/>
    <lineage>
        <taxon>Eukaryota</taxon>
        <taxon>Viridiplantae</taxon>
        <taxon>Streptophyta</taxon>
        <taxon>Embryophyta</taxon>
        <taxon>Tracheophyta</taxon>
        <taxon>Spermatophyta</taxon>
        <taxon>Magnoliopsida</taxon>
        <taxon>eudicotyledons</taxon>
        <taxon>Gunneridae</taxon>
        <taxon>Pentapetalae</taxon>
        <taxon>rosids</taxon>
        <taxon>fabids</taxon>
        <taxon>Malpighiales</taxon>
        <taxon>Linaceae</taxon>
        <taxon>Linum</taxon>
    </lineage>
</organism>
<accession>A0AAV2FE28</accession>
<gene>
    <name evidence="1" type="ORF">LTRI10_LOCUS36887</name>
</gene>
<name>A0AAV2FE28_9ROSI</name>
<reference evidence="1 2" key="1">
    <citation type="submission" date="2024-04" db="EMBL/GenBank/DDBJ databases">
        <authorList>
            <person name="Fracassetti M."/>
        </authorList>
    </citation>
    <scope>NUCLEOTIDE SEQUENCE [LARGE SCALE GENOMIC DNA]</scope>
</reference>
<dbReference type="EMBL" id="OZ034819">
    <property type="protein sequence ID" value="CAL1396526.1"/>
    <property type="molecule type" value="Genomic_DNA"/>
</dbReference>
<dbReference type="AlphaFoldDB" id="A0AAV2FE28"/>
<evidence type="ECO:0000313" key="1">
    <source>
        <dbReference type="EMBL" id="CAL1396526.1"/>
    </source>
</evidence>
<evidence type="ECO:0008006" key="3">
    <source>
        <dbReference type="Google" id="ProtNLM"/>
    </source>
</evidence>
<protein>
    <recommendedName>
        <fullName evidence="3">Secreted protein</fullName>
    </recommendedName>
</protein>
<sequence>MMSREWEWIDRARCALVVTMRFSLLVNTLVWWGSDAGSIHRGDDNVFGANGSVTDRLLGPKRRWPPRVGIRAAVWWDCGVCCGRHGSRSRTSRRADRSPSS</sequence>
<keyword evidence="2" id="KW-1185">Reference proteome</keyword>
<evidence type="ECO:0000313" key="2">
    <source>
        <dbReference type="Proteomes" id="UP001497516"/>
    </source>
</evidence>
<proteinExistence type="predicted"/>
<dbReference type="Proteomes" id="UP001497516">
    <property type="component" value="Chromosome 6"/>
</dbReference>